<dbReference type="EMBL" id="KN831814">
    <property type="protein sequence ID" value="KIM35757.1"/>
    <property type="molecule type" value="Genomic_DNA"/>
</dbReference>
<accession>A0A0C2Y3V6</accession>
<dbReference type="OrthoDB" id="3232239at2759"/>
<evidence type="ECO:0000313" key="1">
    <source>
        <dbReference type="EMBL" id="KIM35757.1"/>
    </source>
</evidence>
<evidence type="ECO:0008006" key="3">
    <source>
        <dbReference type="Google" id="ProtNLM"/>
    </source>
</evidence>
<dbReference type="AlphaFoldDB" id="A0A0C2Y3V6"/>
<dbReference type="InterPro" id="IPR032675">
    <property type="entry name" value="LRR_dom_sf"/>
</dbReference>
<dbReference type="HOGENOM" id="CLU_063714_0_0_1"/>
<proteinExistence type="predicted"/>
<protein>
    <recommendedName>
        <fullName evidence="3">F-box domain-containing protein</fullName>
    </recommendedName>
</protein>
<dbReference type="SUPFAM" id="SSF52047">
    <property type="entry name" value="RNI-like"/>
    <property type="match status" value="1"/>
</dbReference>
<sequence length="370" mass="42179">MLPLELLRPIIEQVDDTDAHTICSLLFTCKLFQHEAERRLYHTPNPASPSNLRSPSTHVAFLSTIIKNQRLASLVHTYTLNDVVSYGENPLWDLVKGGLRAMVNLKVLRFRAFAGEPCAEILDGCAFRLERLHWGSHSDEVTMMRSVLPQQPNLRELYIECTSRTVEGYLSDCGAAGTTGEGRNRFQSFFPADGCCPNLHWLGGNRTTMELFLPNRDIRKVSWVPGLDDANDDPLPELVVRALGRVETLSFGGYFTRPPLTSLIDHLRELRVLEIIGLHTIEELQMMPRLPHLRELVISLQWGNMRIPLPDLEDRRRVVGDLFAGCGCLEVVDFVSSWVLVREIWYQRWRRGDLGPRGVLLLNEVREGRF</sequence>
<dbReference type="Proteomes" id="UP000053424">
    <property type="component" value="Unassembled WGS sequence"/>
</dbReference>
<organism evidence="1 2">
    <name type="scientific">Hebeloma cylindrosporum</name>
    <dbReference type="NCBI Taxonomy" id="76867"/>
    <lineage>
        <taxon>Eukaryota</taxon>
        <taxon>Fungi</taxon>
        <taxon>Dikarya</taxon>
        <taxon>Basidiomycota</taxon>
        <taxon>Agaricomycotina</taxon>
        <taxon>Agaricomycetes</taxon>
        <taxon>Agaricomycetidae</taxon>
        <taxon>Agaricales</taxon>
        <taxon>Agaricineae</taxon>
        <taxon>Hymenogastraceae</taxon>
        <taxon>Hebeloma</taxon>
    </lineage>
</organism>
<dbReference type="Gene3D" id="3.80.10.10">
    <property type="entry name" value="Ribonuclease Inhibitor"/>
    <property type="match status" value="1"/>
</dbReference>
<gene>
    <name evidence="1" type="ORF">M413DRAFT_32222</name>
</gene>
<reference evidence="2" key="2">
    <citation type="submission" date="2015-01" db="EMBL/GenBank/DDBJ databases">
        <title>Evolutionary Origins and Diversification of the Mycorrhizal Mutualists.</title>
        <authorList>
            <consortium name="DOE Joint Genome Institute"/>
            <consortium name="Mycorrhizal Genomics Consortium"/>
            <person name="Kohler A."/>
            <person name="Kuo A."/>
            <person name="Nagy L.G."/>
            <person name="Floudas D."/>
            <person name="Copeland A."/>
            <person name="Barry K.W."/>
            <person name="Cichocki N."/>
            <person name="Veneault-Fourrey C."/>
            <person name="LaButti K."/>
            <person name="Lindquist E.A."/>
            <person name="Lipzen A."/>
            <person name="Lundell T."/>
            <person name="Morin E."/>
            <person name="Murat C."/>
            <person name="Riley R."/>
            <person name="Ohm R."/>
            <person name="Sun H."/>
            <person name="Tunlid A."/>
            <person name="Henrissat B."/>
            <person name="Grigoriev I.V."/>
            <person name="Hibbett D.S."/>
            <person name="Martin F."/>
        </authorList>
    </citation>
    <scope>NUCLEOTIDE SEQUENCE [LARGE SCALE GENOMIC DNA]</scope>
    <source>
        <strain evidence="2">h7</strain>
    </source>
</reference>
<evidence type="ECO:0000313" key="2">
    <source>
        <dbReference type="Proteomes" id="UP000053424"/>
    </source>
</evidence>
<keyword evidence="2" id="KW-1185">Reference proteome</keyword>
<name>A0A0C2Y3V6_HEBCY</name>
<reference evidence="1 2" key="1">
    <citation type="submission" date="2014-04" db="EMBL/GenBank/DDBJ databases">
        <authorList>
            <consortium name="DOE Joint Genome Institute"/>
            <person name="Kuo A."/>
            <person name="Gay G."/>
            <person name="Dore J."/>
            <person name="Kohler A."/>
            <person name="Nagy L.G."/>
            <person name="Floudas D."/>
            <person name="Copeland A."/>
            <person name="Barry K.W."/>
            <person name="Cichocki N."/>
            <person name="Veneault-Fourrey C."/>
            <person name="LaButti K."/>
            <person name="Lindquist E.A."/>
            <person name="Lipzen A."/>
            <person name="Lundell T."/>
            <person name="Morin E."/>
            <person name="Murat C."/>
            <person name="Sun H."/>
            <person name="Tunlid A."/>
            <person name="Henrissat B."/>
            <person name="Grigoriev I.V."/>
            <person name="Hibbett D.S."/>
            <person name="Martin F."/>
            <person name="Nordberg H.P."/>
            <person name="Cantor M.N."/>
            <person name="Hua S.X."/>
        </authorList>
    </citation>
    <scope>NUCLEOTIDE SEQUENCE [LARGE SCALE GENOMIC DNA]</scope>
    <source>
        <strain evidence="2">h7</strain>
    </source>
</reference>